<organism evidence="1 2">
    <name type="scientific">Bionectria ochroleuca</name>
    <name type="common">Gliocladium roseum</name>
    <dbReference type="NCBI Taxonomy" id="29856"/>
    <lineage>
        <taxon>Eukaryota</taxon>
        <taxon>Fungi</taxon>
        <taxon>Dikarya</taxon>
        <taxon>Ascomycota</taxon>
        <taxon>Pezizomycotina</taxon>
        <taxon>Sordariomycetes</taxon>
        <taxon>Hypocreomycetidae</taxon>
        <taxon>Hypocreales</taxon>
        <taxon>Bionectriaceae</taxon>
        <taxon>Clonostachys</taxon>
    </lineage>
</organism>
<evidence type="ECO:0000313" key="2">
    <source>
        <dbReference type="Proteomes" id="UP000766486"/>
    </source>
</evidence>
<dbReference type="EMBL" id="CABFNS010000826">
    <property type="protein sequence ID" value="VUC30966.1"/>
    <property type="molecule type" value="Genomic_DNA"/>
</dbReference>
<dbReference type="PANTHER" id="PTHR38116:SF1">
    <property type="entry name" value="BZIP DOMAIN-CONTAINING PROTEIN"/>
    <property type="match status" value="1"/>
</dbReference>
<gene>
    <name evidence="1" type="ORF">CLO192961_LOCUS296316</name>
</gene>
<dbReference type="Pfam" id="PF11905">
    <property type="entry name" value="DUF3425"/>
    <property type="match status" value="1"/>
</dbReference>
<evidence type="ECO:0000313" key="1">
    <source>
        <dbReference type="EMBL" id="VUC30966.1"/>
    </source>
</evidence>
<protein>
    <submittedName>
        <fullName evidence="1">Uncharacterized protein</fullName>
    </submittedName>
</protein>
<accession>A0ABY6UI98</accession>
<reference evidence="1 2" key="1">
    <citation type="submission" date="2019-06" db="EMBL/GenBank/DDBJ databases">
        <authorList>
            <person name="Broberg M."/>
        </authorList>
    </citation>
    <scope>NUCLEOTIDE SEQUENCE [LARGE SCALE GENOMIC DNA]</scope>
</reference>
<dbReference type="Proteomes" id="UP000766486">
    <property type="component" value="Unassembled WGS sequence"/>
</dbReference>
<comment type="caution">
    <text evidence="1">The sequence shown here is derived from an EMBL/GenBank/DDBJ whole genome shotgun (WGS) entry which is preliminary data.</text>
</comment>
<dbReference type="InterPro" id="IPR021833">
    <property type="entry name" value="DUF3425"/>
</dbReference>
<sequence>MSLDRRGSPKRLPISHRPQDWRIDTLSSRRTCKLGSADSLAIIQRFDREAQIEYTLGRPRLCRLPTVLSLNVFHALARNAATLAVCNEWMMYEAVSPFCRQGPCARGGTGGSGASVTATSLPSSLSCPSALHPTEMQRSVIHHPWIDLFPLPRMRDTILKAIDRGSNVFDEDDLCYDLVDVDKDGLSQKASLIIWGEPWDPQAWEVTEGFLRKWGWLLEGCEEMLEATNYWRRKRGEEPLLIQLPQYHHLV</sequence>
<dbReference type="PANTHER" id="PTHR38116">
    <property type="entry name" value="CHROMOSOME 7, WHOLE GENOME SHOTGUN SEQUENCE"/>
    <property type="match status" value="1"/>
</dbReference>
<proteinExistence type="predicted"/>
<name>A0ABY6UI98_BIOOC</name>
<keyword evidence="2" id="KW-1185">Reference proteome</keyword>